<protein>
    <submittedName>
        <fullName evidence="2">XRE family transcriptional regulator</fullName>
    </submittedName>
</protein>
<dbReference type="InterPro" id="IPR001387">
    <property type="entry name" value="Cro/C1-type_HTH"/>
</dbReference>
<name>A0A4Y8KTA3_9MICO</name>
<evidence type="ECO:0000313" key="2">
    <source>
        <dbReference type="EMBL" id="TFD80847.1"/>
    </source>
</evidence>
<sequence length="113" mass="11914">MAHDKSVTTSVSIGNPLSGDLASDRYGHKVTTMTARIDPLDLAVSTVLRGHQGQKNVTNVHLAATTGIHPRTLIRILEGHRAATVGELRLLAGVLGSTASEIAVEAERLIENA</sequence>
<proteinExistence type="predicted"/>
<dbReference type="CDD" id="cd00093">
    <property type="entry name" value="HTH_XRE"/>
    <property type="match status" value="1"/>
</dbReference>
<dbReference type="GO" id="GO:0003677">
    <property type="term" value="F:DNA binding"/>
    <property type="evidence" value="ECO:0007669"/>
    <property type="project" value="InterPro"/>
</dbReference>
<organism evidence="2 3">
    <name type="scientific">Cryobacterium psychrophilum</name>
    <dbReference type="NCBI Taxonomy" id="41988"/>
    <lineage>
        <taxon>Bacteria</taxon>
        <taxon>Bacillati</taxon>
        <taxon>Actinomycetota</taxon>
        <taxon>Actinomycetes</taxon>
        <taxon>Micrococcales</taxon>
        <taxon>Microbacteriaceae</taxon>
        <taxon>Cryobacterium</taxon>
    </lineage>
</organism>
<evidence type="ECO:0000313" key="3">
    <source>
        <dbReference type="Proteomes" id="UP000298218"/>
    </source>
</evidence>
<dbReference type="SUPFAM" id="SSF47413">
    <property type="entry name" value="lambda repressor-like DNA-binding domains"/>
    <property type="match status" value="1"/>
</dbReference>
<reference evidence="2 3" key="1">
    <citation type="submission" date="2019-03" db="EMBL/GenBank/DDBJ databases">
        <title>Genomics of glacier-inhabiting Cryobacterium strains.</title>
        <authorList>
            <person name="Liu Q."/>
            <person name="Xin Y.-H."/>
        </authorList>
    </citation>
    <scope>NUCLEOTIDE SEQUENCE [LARGE SCALE GENOMIC DNA]</scope>
    <source>
        <strain evidence="2 3">CGMCC 1.4292</strain>
    </source>
</reference>
<dbReference type="Gene3D" id="1.10.260.40">
    <property type="entry name" value="lambda repressor-like DNA-binding domains"/>
    <property type="match status" value="1"/>
</dbReference>
<accession>A0A4Y8KTA3</accession>
<comment type="caution">
    <text evidence="2">The sequence shown here is derived from an EMBL/GenBank/DDBJ whole genome shotgun (WGS) entry which is preliminary data.</text>
</comment>
<dbReference type="Pfam" id="PF01381">
    <property type="entry name" value="HTH_3"/>
    <property type="match status" value="1"/>
</dbReference>
<feature type="domain" description="HTH cro/C1-type" evidence="1">
    <location>
        <begin position="62"/>
        <end position="102"/>
    </location>
</feature>
<dbReference type="EMBL" id="SOHQ01000013">
    <property type="protein sequence ID" value="TFD80847.1"/>
    <property type="molecule type" value="Genomic_DNA"/>
</dbReference>
<dbReference type="Proteomes" id="UP000298218">
    <property type="component" value="Unassembled WGS sequence"/>
</dbReference>
<dbReference type="AlphaFoldDB" id="A0A4Y8KTA3"/>
<dbReference type="InterPro" id="IPR010982">
    <property type="entry name" value="Lambda_DNA-bd_dom_sf"/>
</dbReference>
<dbReference type="PROSITE" id="PS50943">
    <property type="entry name" value="HTH_CROC1"/>
    <property type="match status" value="1"/>
</dbReference>
<evidence type="ECO:0000259" key="1">
    <source>
        <dbReference type="PROSITE" id="PS50943"/>
    </source>
</evidence>
<gene>
    <name evidence="2" type="ORF">E3T53_04280</name>
</gene>
<keyword evidence="3" id="KW-1185">Reference proteome</keyword>